<reference evidence="2 3" key="1">
    <citation type="submission" date="2017-09" db="EMBL/GenBank/DDBJ databases">
        <title>Depth-based differentiation of microbial function through sediment-hosted aquifers and enrichment of novel symbionts in the deep terrestrial subsurface.</title>
        <authorList>
            <person name="Probst A.J."/>
            <person name="Ladd B."/>
            <person name="Jarett J.K."/>
            <person name="Geller-Mcgrath D.E."/>
            <person name="Sieber C.M."/>
            <person name="Emerson J.B."/>
            <person name="Anantharaman K."/>
            <person name="Thomas B.C."/>
            <person name="Malmstrom R."/>
            <person name="Stieglmeier M."/>
            <person name="Klingl A."/>
            <person name="Woyke T."/>
            <person name="Ryan C.M."/>
            <person name="Banfield J.F."/>
        </authorList>
    </citation>
    <scope>NUCLEOTIDE SEQUENCE [LARGE SCALE GENOMIC DNA]</scope>
    <source>
        <strain evidence="2">CG11_big_fil_rev_8_21_14_0_20_46_11</strain>
    </source>
</reference>
<dbReference type="AlphaFoldDB" id="A0A2H0KCH2"/>
<feature type="transmembrane region" description="Helical" evidence="1">
    <location>
        <begin position="106"/>
        <end position="126"/>
    </location>
</feature>
<name>A0A2H0KCH2_9BACT</name>
<keyword evidence="1" id="KW-0812">Transmembrane</keyword>
<evidence type="ECO:0000313" key="2">
    <source>
        <dbReference type="EMBL" id="PIQ68956.1"/>
    </source>
</evidence>
<feature type="transmembrane region" description="Helical" evidence="1">
    <location>
        <begin position="29"/>
        <end position="50"/>
    </location>
</feature>
<comment type="caution">
    <text evidence="2">The sequence shown here is derived from an EMBL/GenBank/DDBJ whole genome shotgun (WGS) entry which is preliminary data.</text>
</comment>
<accession>A0A2H0KCH2</accession>
<keyword evidence="1" id="KW-1133">Transmembrane helix</keyword>
<dbReference type="Proteomes" id="UP000229342">
    <property type="component" value="Unassembled WGS sequence"/>
</dbReference>
<proteinExistence type="predicted"/>
<organism evidence="2 3">
    <name type="scientific">Candidatus Taylorbacteria bacterium CG11_big_fil_rev_8_21_14_0_20_46_11</name>
    <dbReference type="NCBI Taxonomy" id="1975025"/>
    <lineage>
        <taxon>Bacteria</taxon>
        <taxon>Candidatus Tayloriibacteriota</taxon>
    </lineage>
</organism>
<evidence type="ECO:0000313" key="3">
    <source>
        <dbReference type="Proteomes" id="UP000229342"/>
    </source>
</evidence>
<evidence type="ECO:0000256" key="1">
    <source>
        <dbReference type="SAM" id="Phobius"/>
    </source>
</evidence>
<feature type="transmembrane region" description="Helical" evidence="1">
    <location>
        <begin position="76"/>
        <end position="100"/>
    </location>
</feature>
<gene>
    <name evidence="2" type="ORF">COV91_01360</name>
</gene>
<keyword evidence="1" id="KW-0472">Membrane</keyword>
<protein>
    <submittedName>
        <fullName evidence="2">Uncharacterized protein</fullName>
    </submittedName>
</protein>
<sequence length="131" mass="14804">MSIVLLPLSYIRWHCTTAWRDLWRLYTNLSWFIFNLFSIKLLATTLFSPWHRLNEKKAKGSAGFLGKVIINTITRFVGACIRIVVILTGLGVLILCAIFFAGVFALWIFVPFVALGCLYLGVHGLFTTFAS</sequence>
<dbReference type="EMBL" id="PCVG01000017">
    <property type="protein sequence ID" value="PIQ68956.1"/>
    <property type="molecule type" value="Genomic_DNA"/>
</dbReference>